<organism evidence="1 2">
    <name type="scientific">Clostridium neonatale</name>
    <dbReference type="NCBI Taxonomy" id="137838"/>
    <lineage>
        <taxon>Bacteria</taxon>
        <taxon>Bacillati</taxon>
        <taxon>Bacillota</taxon>
        <taxon>Clostridia</taxon>
        <taxon>Eubacteriales</taxon>
        <taxon>Clostridiaceae</taxon>
        <taxon>Clostridium</taxon>
    </lineage>
</organism>
<evidence type="ECO:0000313" key="1">
    <source>
        <dbReference type="EMBL" id="PEG31433.1"/>
    </source>
</evidence>
<dbReference type="RefSeq" id="WP_058295590.1">
    <property type="nucleotide sequence ID" value="NZ_CAMRXD010000012.1"/>
</dbReference>
<dbReference type="STRING" id="137838.GCA_001458595_02855"/>
<accession>A0A2A7MIY2</accession>
<dbReference type="EMBL" id="PDCJ01000001">
    <property type="protein sequence ID" value="PEG31433.1"/>
    <property type="molecule type" value="Genomic_DNA"/>
</dbReference>
<evidence type="ECO:0000313" key="2">
    <source>
        <dbReference type="Proteomes" id="UP000220840"/>
    </source>
</evidence>
<protein>
    <submittedName>
        <fullName evidence="1">Uncharacterized protein</fullName>
    </submittedName>
</protein>
<proteinExistence type="predicted"/>
<dbReference type="OrthoDB" id="2058508at2"/>
<name>A0A2A7MIY2_9CLOT</name>
<dbReference type="AlphaFoldDB" id="A0A2A7MIY2"/>
<comment type="caution">
    <text evidence="1">The sequence shown here is derived from an EMBL/GenBank/DDBJ whole genome shotgun (WGS) entry which is preliminary data.</text>
</comment>
<reference evidence="1 2" key="1">
    <citation type="submission" date="2017-10" db="EMBL/GenBank/DDBJ databases">
        <title>Effective Description of Clostridium neonatale sp. nov. linked to necrotizing enterocolitis in neonates and a clarification of species assignable to the genus Clostridium (Prazmowski 1880) emend. Lawson and Rainey 2016.</title>
        <authorList>
            <person name="Bernard K."/>
            <person name="Burdz T."/>
            <person name="Wiebe D."/>
            <person name="Balcewich B."/>
            <person name="Alfa M."/>
            <person name="Bernier A.-M."/>
        </authorList>
    </citation>
    <scope>NUCLEOTIDE SEQUENCE [LARGE SCALE GENOMIC DNA]</scope>
    <source>
        <strain evidence="1 2">LCDC99A005</strain>
    </source>
</reference>
<keyword evidence="2" id="KW-1185">Reference proteome</keyword>
<sequence length="388" mass="42885">MGNLQKSLIAATGTTVYNNAVIPTGKKQTNGAINVANLPVYNRAGNYIEGQKVKVKGLDGKWYVGTAKAEGYIGTGGARQFKFLPDNPGGYKRAIDVDYNYNLYKKSMFERAYNKNLDFTAQEIQGKIVHDAPWRYKKNALNDYFKTPNDFVEYNKKVYLISTEQYGFDPKVNEQYAQLAADFTVGMLFEGGITCGIVAKSGMSKAVAGSGAGNIKKGGNKTNFGFKYKHNPSDNPKVLKDAIEDPNAVYGYRPSEDGSLASFVKGEWDDPIAVEGYRQDRIAYHNRNEGAAQQMVSNMFSEGASTEDVARAVNEYRNQSRIQAYIDSNGNIKNIDGYNAALVRAEKNSYENLIKSGKTPEQIIKSATKGNPGMDACTGLYDEYFDTY</sequence>
<gene>
    <name evidence="1" type="ORF">CQ394_06930</name>
</gene>
<dbReference type="Proteomes" id="UP000220840">
    <property type="component" value="Unassembled WGS sequence"/>
</dbReference>